<evidence type="ECO:0000256" key="4">
    <source>
        <dbReference type="RuleBase" id="RU003744"/>
    </source>
</evidence>
<dbReference type="AlphaFoldDB" id="A0A660CI79"/>
<feature type="chain" id="PRO_5024998780" evidence="6">
    <location>
        <begin position="23"/>
        <end position="319"/>
    </location>
</feature>
<organism evidence="8 9">
    <name type="scientific">Prauserella rugosa</name>
    <dbReference type="NCBI Taxonomy" id="43354"/>
    <lineage>
        <taxon>Bacteria</taxon>
        <taxon>Bacillati</taxon>
        <taxon>Actinomycetota</taxon>
        <taxon>Actinomycetes</taxon>
        <taxon>Pseudonocardiales</taxon>
        <taxon>Pseudonocardiaceae</taxon>
        <taxon>Prauserella</taxon>
    </lineage>
</organism>
<dbReference type="SMART" id="SM00062">
    <property type="entry name" value="PBPb"/>
    <property type="match status" value="1"/>
</dbReference>
<reference evidence="8 9" key="1">
    <citation type="submission" date="2019-07" db="EMBL/GenBank/DDBJ databases">
        <title>R&amp;d 2014.</title>
        <authorList>
            <person name="Klenk H.-P."/>
        </authorList>
    </citation>
    <scope>NUCLEOTIDE SEQUENCE [LARGE SCALE GENOMIC DNA]</scope>
    <source>
        <strain evidence="8 9">DSM 43194</strain>
    </source>
</reference>
<dbReference type="EMBL" id="VLJV01000001">
    <property type="protein sequence ID" value="TWH21343.1"/>
    <property type="molecule type" value="Genomic_DNA"/>
</dbReference>
<proteinExistence type="inferred from homology"/>
<keyword evidence="3 6" id="KW-0732">Signal</keyword>
<evidence type="ECO:0000256" key="6">
    <source>
        <dbReference type="SAM" id="SignalP"/>
    </source>
</evidence>
<dbReference type="RefSeq" id="WP_030533691.1">
    <property type="nucleotide sequence ID" value="NZ_JOIJ01000017.1"/>
</dbReference>
<dbReference type="Gene3D" id="3.40.190.10">
    <property type="entry name" value="Periplasmic binding protein-like II"/>
    <property type="match status" value="2"/>
</dbReference>
<sequence length="319" mass="34681">MKRWSWLVPVLAATLVAGCGSAGMPVDPAPVGSVERPMPAGTDLSGKVEQGGAAAPDCNPRASLRPDDSITPGSTMDDIVKRGYLIAGVDQSTNLWGFRNPHTGELQGFDIDIAKEIAKDIFGQENPPIRFKAINSGQREEVLKNGDVDIVVRTYSITCERLQEVAFSTVYFEAAQRVLVTEKSGIRSIAELGGKRVCAAENSTSVDNLTEARPRPRPVQAANWTDCLVLLQQGQVDAVSTDNTILAGMAAEDPSTRVVGPPLSQELYGVGIPKQNEDMVRFVNASLEGVRKDVWKQRFAHWRLEAVLGNMNPPRPEYR</sequence>
<dbReference type="Pfam" id="PF00497">
    <property type="entry name" value="SBP_bac_3"/>
    <property type="match status" value="1"/>
</dbReference>
<comment type="similarity">
    <text evidence="1 4">Belongs to the bacterial solute-binding protein 3 family.</text>
</comment>
<gene>
    <name evidence="8" type="ORF">JD82_03205</name>
</gene>
<dbReference type="PANTHER" id="PTHR30085:SF6">
    <property type="entry name" value="ABC TRANSPORTER GLUTAMINE-BINDING PROTEIN GLNH"/>
    <property type="match status" value="1"/>
</dbReference>
<dbReference type="PROSITE" id="PS01039">
    <property type="entry name" value="SBP_BACTERIAL_3"/>
    <property type="match status" value="1"/>
</dbReference>
<keyword evidence="9" id="KW-1185">Reference proteome</keyword>
<evidence type="ECO:0000256" key="2">
    <source>
        <dbReference type="ARBA" id="ARBA00022448"/>
    </source>
</evidence>
<accession>A0A660CI79</accession>
<comment type="caution">
    <text evidence="8">The sequence shown here is derived from an EMBL/GenBank/DDBJ whole genome shotgun (WGS) entry which is preliminary data.</text>
</comment>
<dbReference type="SUPFAM" id="SSF53850">
    <property type="entry name" value="Periplasmic binding protein-like II"/>
    <property type="match status" value="1"/>
</dbReference>
<dbReference type="Proteomes" id="UP000317303">
    <property type="component" value="Unassembled WGS sequence"/>
</dbReference>
<feature type="signal peptide" evidence="6">
    <location>
        <begin position="1"/>
        <end position="22"/>
    </location>
</feature>
<protein>
    <submittedName>
        <fullName evidence="8">Polar amino acid transport system substrate-binding protein</fullName>
    </submittedName>
</protein>
<dbReference type="PROSITE" id="PS51257">
    <property type="entry name" value="PROKAR_LIPOPROTEIN"/>
    <property type="match status" value="1"/>
</dbReference>
<evidence type="ECO:0000256" key="5">
    <source>
        <dbReference type="SAM" id="MobiDB-lite"/>
    </source>
</evidence>
<evidence type="ECO:0000313" key="9">
    <source>
        <dbReference type="Proteomes" id="UP000317303"/>
    </source>
</evidence>
<dbReference type="OrthoDB" id="9807888at2"/>
<dbReference type="InterPro" id="IPR051455">
    <property type="entry name" value="Bact_solute-bind_prot3"/>
</dbReference>
<feature type="region of interest" description="Disordered" evidence="5">
    <location>
        <begin position="28"/>
        <end position="73"/>
    </location>
</feature>
<feature type="domain" description="Solute-binding protein family 3/N-terminal" evidence="7">
    <location>
        <begin position="84"/>
        <end position="306"/>
    </location>
</feature>
<dbReference type="PANTHER" id="PTHR30085">
    <property type="entry name" value="AMINO ACID ABC TRANSPORTER PERMEASE"/>
    <property type="match status" value="1"/>
</dbReference>
<evidence type="ECO:0000259" key="7">
    <source>
        <dbReference type="SMART" id="SM00062"/>
    </source>
</evidence>
<keyword evidence="2" id="KW-0813">Transport</keyword>
<dbReference type="CDD" id="cd13690">
    <property type="entry name" value="PBP2_GluB"/>
    <property type="match status" value="1"/>
</dbReference>
<dbReference type="GO" id="GO:0030288">
    <property type="term" value="C:outer membrane-bounded periplasmic space"/>
    <property type="evidence" value="ECO:0007669"/>
    <property type="project" value="TreeGrafter"/>
</dbReference>
<evidence type="ECO:0000313" key="8">
    <source>
        <dbReference type="EMBL" id="TWH21343.1"/>
    </source>
</evidence>
<evidence type="ECO:0000256" key="3">
    <source>
        <dbReference type="ARBA" id="ARBA00022729"/>
    </source>
</evidence>
<dbReference type="InterPro" id="IPR018313">
    <property type="entry name" value="SBP_3_CS"/>
</dbReference>
<name>A0A660CI79_9PSEU</name>
<evidence type="ECO:0000256" key="1">
    <source>
        <dbReference type="ARBA" id="ARBA00010333"/>
    </source>
</evidence>
<dbReference type="InterPro" id="IPR001638">
    <property type="entry name" value="Solute-binding_3/MltF_N"/>
</dbReference>
<dbReference type="GO" id="GO:0006865">
    <property type="term" value="P:amino acid transport"/>
    <property type="evidence" value="ECO:0007669"/>
    <property type="project" value="TreeGrafter"/>
</dbReference>
<dbReference type="GO" id="GO:0005576">
    <property type="term" value="C:extracellular region"/>
    <property type="evidence" value="ECO:0007669"/>
    <property type="project" value="TreeGrafter"/>
</dbReference>